<evidence type="ECO:0000256" key="10">
    <source>
        <dbReference type="ARBA" id="ARBA00023180"/>
    </source>
</evidence>
<dbReference type="InterPro" id="IPR013098">
    <property type="entry name" value="Ig_I-set"/>
</dbReference>
<evidence type="ECO:0000256" key="3">
    <source>
        <dbReference type="ARBA" id="ARBA00022692"/>
    </source>
</evidence>
<dbReference type="Gene3D" id="2.60.40.10">
    <property type="entry name" value="Immunoglobulins"/>
    <property type="match status" value="4"/>
</dbReference>
<keyword evidence="6" id="KW-0130">Cell adhesion</keyword>
<evidence type="ECO:0000256" key="6">
    <source>
        <dbReference type="ARBA" id="ARBA00022889"/>
    </source>
</evidence>
<dbReference type="InterPro" id="IPR003598">
    <property type="entry name" value="Ig_sub2"/>
</dbReference>
<evidence type="ECO:0000313" key="15">
    <source>
        <dbReference type="Proteomes" id="UP000288216"/>
    </source>
</evidence>
<dbReference type="CDD" id="cd00096">
    <property type="entry name" value="Ig"/>
    <property type="match status" value="1"/>
</dbReference>
<feature type="domain" description="Ig-like" evidence="12">
    <location>
        <begin position="8"/>
        <end position="91"/>
    </location>
</feature>
<keyword evidence="9" id="KW-1015">Disulfide bond</keyword>
<keyword evidence="4" id="KW-0732">Signal</keyword>
<comment type="subcellular location">
    <subcellularLocation>
        <location evidence="1">Cell membrane</location>
        <topology evidence="1">Single-pass membrane protein</topology>
    </subcellularLocation>
</comment>
<dbReference type="Pfam" id="PF00041">
    <property type="entry name" value="fn3"/>
    <property type="match status" value="1"/>
</dbReference>
<keyword evidence="2" id="KW-1003">Cell membrane</keyword>
<feature type="domain" description="Ig-like" evidence="12">
    <location>
        <begin position="96"/>
        <end position="183"/>
    </location>
</feature>
<dbReference type="EMBL" id="BFAA01013015">
    <property type="protein sequence ID" value="GCB77983.1"/>
    <property type="molecule type" value="Genomic_DNA"/>
</dbReference>
<evidence type="ECO:0000313" key="14">
    <source>
        <dbReference type="EMBL" id="GCB77983.1"/>
    </source>
</evidence>
<evidence type="ECO:0000256" key="4">
    <source>
        <dbReference type="ARBA" id="ARBA00022729"/>
    </source>
</evidence>
<dbReference type="InterPro" id="IPR051170">
    <property type="entry name" value="Neural/epithelial_adhesion"/>
</dbReference>
<dbReference type="SMART" id="SM00408">
    <property type="entry name" value="IGc2"/>
    <property type="match status" value="3"/>
</dbReference>
<accession>A0A401PY61</accession>
<dbReference type="InterPro" id="IPR036116">
    <property type="entry name" value="FN3_sf"/>
</dbReference>
<dbReference type="FunFam" id="2.60.40.10:FF:000173">
    <property type="entry name" value="Neural cell adhesion molecule 1"/>
    <property type="match status" value="1"/>
</dbReference>
<dbReference type="PANTHER" id="PTHR12231">
    <property type="entry name" value="CTX-RELATED TYPE I TRANSMEMBRANE PROTEIN"/>
    <property type="match status" value="1"/>
</dbReference>
<reference evidence="14 15" key="1">
    <citation type="journal article" date="2018" name="Nat. Ecol. Evol.">
        <title>Shark genomes provide insights into elasmobranch evolution and the origin of vertebrates.</title>
        <authorList>
            <person name="Hara Y"/>
            <person name="Yamaguchi K"/>
            <person name="Onimaru K"/>
            <person name="Kadota M"/>
            <person name="Koyanagi M"/>
            <person name="Keeley SD"/>
            <person name="Tatsumi K"/>
            <person name="Tanaka K"/>
            <person name="Motone F"/>
            <person name="Kageyama Y"/>
            <person name="Nozu R"/>
            <person name="Adachi N"/>
            <person name="Nishimura O"/>
            <person name="Nakagawa R"/>
            <person name="Tanegashima C"/>
            <person name="Kiyatake I"/>
            <person name="Matsumoto R"/>
            <person name="Murakumo K"/>
            <person name="Nishida K"/>
            <person name="Terakita A"/>
            <person name="Kuratani S"/>
            <person name="Sato K"/>
            <person name="Hyodo S Kuraku.S."/>
        </authorList>
    </citation>
    <scope>NUCLEOTIDE SEQUENCE [LARGE SCALE GENOMIC DNA]</scope>
</reference>
<keyword evidence="8" id="KW-0472">Membrane</keyword>
<keyword evidence="10" id="KW-0325">Glycoprotein</keyword>
<keyword evidence="3" id="KW-0812">Transmembrane</keyword>
<dbReference type="SMART" id="SM00060">
    <property type="entry name" value="FN3"/>
    <property type="match status" value="1"/>
</dbReference>
<keyword evidence="7" id="KW-1133">Transmembrane helix</keyword>
<dbReference type="InterPro" id="IPR003599">
    <property type="entry name" value="Ig_sub"/>
</dbReference>
<keyword evidence="11" id="KW-0393">Immunoglobulin domain</keyword>
<dbReference type="PROSITE" id="PS50853">
    <property type="entry name" value="FN3"/>
    <property type="match status" value="1"/>
</dbReference>
<feature type="domain" description="Ig-like" evidence="12">
    <location>
        <begin position="190"/>
        <end position="275"/>
    </location>
</feature>
<dbReference type="FunFam" id="2.60.40.10:FF:000086">
    <property type="entry name" value="Neural cell adhesion molecule 1"/>
    <property type="match status" value="1"/>
</dbReference>
<dbReference type="GO" id="GO:0043005">
    <property type="term" value="C:neuron projection"/>
    <property type="evidence" value="ECO:0007669"/>
    <property type="project" value="TreeGrafter"/>
</dbReference>
<feature type="domain" description="Fibronectin type-III" evidence="13">
    <location>
        <begin position="288"/>
        <end position="377"/>
    </location>
</feature>
<evidence type="ECO:0000256" key="2">
    <source>
        <dbReference type="ARBA" id="ARBA00022475"/>
    </source>
</evidence>
<dbReference type="OrthoDB" id="504170at2759"/>
<proteinExistence type="predicted"/>
<evidence type="ECO:0000256" key="1">
    <source>
        <dbReference type="ARBA" id="ARBA00004162"/>
    </source>
</evidence>
<dbReference type="SMART" id="SM00409">
    <property type="entry name" value="IG"/>
    <property type="match status" value="3"/>
</dbReference>
<keyword evidence="15" id="KW-1185">Reference proteome</keyword>
<evidence type="ECO:0000256" key="5">
    <source>
        <dbReference type="ARBA" id="ARBA00022737"/>
    </source>
</evidence>
<dbReference type="PANTHER" id="PTHR12231:SF253">
    <property type="entry name" value="DPR-INTERACTING PROTEIN ETA, ISOFORM B-RELATED"/>
    <property type="match status" value="1"/>
</dbReference>
<dbReference type="PRINTS" id="PR01838">
    <property type="entry name" value="NCAMFAMILY"/>
</dbReference>
<evidence type="ECO:0000256" key="7">
    <source>
        <dbReference type="ARBA" id="ARBA00022989"/>
    </source>
</evidence>
<gene>
    <name evidence="14" type="ORF">scyTo_0018538</name>
</gene>
<dbReference type="AlphaFoldDB" id="A0A401PY61"/>
<evidence type="ECO:0000259" key="12">
    <source>
        <dbReference type="PROSITE" id="PS50835"/>
    </source>
</evidence>
<dbReference type="GO" id="GO:0005886">
    <property type="term" value="C:plasma membrane"/>
    <property type="evidence" value="ECO:0007669"/>
    <property type="project" value="UniProtKB-SubCell"/>
</dbReference>
<dbReference type="InterPro" id="IPR007110">
    <property type="entry name" value="Ig-like_dom"/>
</dbReference>
<dbReference type="PROSITE" id="PS50835">
    <property type="entry name" value="IG_LIKE"/>
    <property type="match status" value="3"/>
</dbReference>
<evidence type="ECO:0008006" key="16">
    <source>
        <dbReference type="Google" id="ProtNLM"/>
    </source>
</evidence>
<keyword evidence="5" id="KW-0677">Repeat</keyword>
<dbReference type="Pfam" id="PF13927">
    <property type="entry name" value="Ig_3"/>
    <property type="match status" value="1"/>
</dbReference>
<dbReference type="GO" id="GO:0007155">
    <property type="term" value="P:cell adhesion"/>
    <property type="evidence" value="ECO:0007669"/>
    <property type="project" value="UniProtKB-KW"/>
</dbReference>
<sequence length="386" mass="42874">RAKLRIEPPTGNIDLNEDKVFICKVEGEAEELRWFDKLGEEIYPDASDRFSLESSEYDLQLLIRNAQVDDNGVYKCTAEAENGDEIERSISIKVIQRVTFDNVISNLEFDESDVATLDCIVTGIPEPTVSWTRDGQDVTRQDRFQKLENNSLVIRNIQPSDAGIYFCVGRIAARNEQESKSIAVKVNYAPRLISPAPEVVFTWLGNPVNVLCSVESFPQATFNWSHRGRELGESANVSIVANGDVSVSVVEVTVDSEADLGEYICNASNRLREVSRSIWVKEGGFPSAPQNLTVEPHSTTAQVSLGKPASDGGIPILGYKLEWKSDGAEWSSKMTESETFQIVELEPFTLYQFRAAARNGKGLGEYSKNVTAKTLSIREYTVSVQL</sequence>
<dbReference type="InterPro" id="IPR009138">
    <property type="entry name" value="Neural_cell_adh"/>
</dbReference>
<dbReference type="InterPro" id="IPR036179">
    <property type="entry name" value="Ig-like_dom_sf"/>
</dbReference>
<evidence type="ECO:0000256" key="11">
    <source>
        <dbReference type="ARBA" id="ARBA00023319"/>
    </source>
</evidence>
<dbReference type="InterPro" id="IPR013783">
    <property type="entry name" value="Ig-like_fold"/>
</dbReference>
<dbReference type="STRING" id="75743.A0A401PY61"/>
<dbReference type="Pfam" id="PF07679">
    <property type="entry name" value="I-set"/>
    <property type="match status" value="2"/>
</dbReference>
<dbReference type="Proteomes" id="UP000288216">
    <property type="component" value="Unassembled WGS sequence"/>
</dbReference>
<dbReference type="OMA" id="PNITWHF"/>
<evidence type="ECO:0000256" key="9">
    <source>
        <dbReference type="ARBA" id="ARBA00023157"/>
    </source>
</evidence>
<dbReference type="SUPFAM" id="SSF48726">
    <property type="entry name" value="Immunoglobulin"/>
    <property type="match status" value="3"/>
</dbReference>
<dbReference type="InterPro" id="IPR003961">
    <property type="entry name" value="FN3_dom"/>
</dbReference>
<name>A0A401PY61_SCYTO</name>
<evidence type="ECO:0000256" key="8">
    <source>
        <dbReference type="ARBA" id="ARBA00023136"/>
    </source>
</evidence>
<organism evidence="14 15">
    <name type="scientific">Scyliorhinus torazame</name>
    <name type="common">Cloudy catshark</name>
    <name type="synonym">Catulus torazame</name>
    <dbReference type="NCBI Taxonomy" id="75743"/>
    <lineage>
        <taxon>Eukaryota</taxon>
        <taxon>Metazoa</taxon>
        <taxon>Chordata</taxon>
        <taxon>Craniata</taxon>
        <taxon>Vertebrata</taxon>
        <taxon>Chondrichthyes</taxon>
        <taxon>Elasmobranchii</taxon>
        <taxon>Galeomorphii</taxon>
        <taxon>Galeoidea</taxon>
        <taxon>Carcharhiniformes</taxon>
        <taxon>Scyliorhinidae</taxon>
        <taxon>Scyliorhinus</taxon>
    </lineage>
</organism>
<evidence type="ECO:0000259" key="13">
    <source>
        <dbReference type="PROSITE" id="PS50853"/>
    </source>
</evidence>
<protein>
    <recommendedName>
        <fullName evidence="16">Neural cell adhesion molecule 1</fullName>
    </recommendedName>
</protein>
<comment type="caution">
    <text evidence="14">The sequence shown here is derived from an EMBL/GenBank/DDBJ whole genome shotgun (WGS) entry which is preliminary data.</text>
</comment>
<dbReference type="CDD" id="cd00063">
    <property type="entry name" value="FN3"/>
    <property type="match status" value="1"/>
</dbReference>
<dbReference type="SUPFAM" id="SSF49265">
    <property type="entry name" value="Fibronectin type III"/>
    <property type="match status" value="1"/>
</dbReference>
<feature type="non-terminal residue" evidence="14">
    <location>
        <position position="1"/>
    </location>
</feature>